<evidence type="ECO:0000313" key="5">
    <source>
        <dbReference type="Proteomes" id="UP000033035"/>
    </source>
</evidence>
<organism evidence="4 5">
    <name type="scientific">Parabacteroides gordonii MS-1 = DSM 23371</name>
    <dbReference type="NCBI Taxonomy" id="1203610"/>
    <lineage>
        <taxon>Bacteria</taxon>
        <taxon>Pseudomonadati</taxon>
        <taxon>Bacteroidota</taxon>
        <taxon>Bacteroidia</taxon>
        <taxon>Bacteroidales</taxon>
        <taxon>Tannerellaceae</taxon>
        <taxon>Parabacteroides</taxon>
    </lineage>
</organism>
<evidence type="ECO:0000313" key="4">
    <source>
        <dbReference type="EMBL" id="KKB58868.1"/>
    </source>
</evidence>
<keyword evidence="5" id="KW-1185">Reference proteome</keyword>
<dbReference type="PATRIC" id="fig|1203610.3.peg.1095"/>
<evidence type="ECO:0000256" key="2">
    <source>
        <dbReference type="SAM" id="MobiDB-lite"/>
    </source>
</evidence>
<dbReference type="Pfam" id="PF18291">
    <property type="entry name" value="HU-HIG"/>
    <property type="match status" value="1"/>
</dbReference>
<sequence>MAQGYKLVLRPSEPGNKESKKLYYAVSKSTGFTDLRRLCKLIAARSTVSSADVKAVLDNLNYILDLELQDGRIVQLGEFGNFRITVGSEGVEDTKKFTASMIRAPKIVFTPGFDLRETKKTMGYSLIVPEKEKSENPGGGSGEDDRPVIE</sequence>
<proteinExistence type="predicted"/>
<dbReference type="RefSeq" id="WP_028730628.1">
    <property type="nucleotide sequence ID" value="NZ_KE386768.1"/>
</dbReference>
<feature type="domain" description="HU" evidence="3">
    <location>
        <begin position="1"/>
        <end position="122"/>
    </location>
</feature>
<dbReference type="InterPro" id="IPR041607">
    <property type="entry name" value="HU-HIG"/>
</dbReference>
<reference evidence="4 5" key="1">
    <citation type="submission" date="2013-04" db="EMBL/GenBank/DDBJ databases">
        <title>The Genome Sequence of Parabacteroides gordonii DSM 23371.</title>
        <authorList>
            <consortium name="The Broad Institute Genomics Platform"/>
            <person name="Earl A."/>
            <person name="Ward D."/>
            <person name="Feldgarden M."/>
            <person name="Gevers D."/>
            <person name="Martens E."/>
            <person name="Sakamoto M."/>
            <person name="Benno Y."/>
            <person name="Suzuki N."/>
            <person name="Matsunaga N."/>
            <person name="Koshihara K."/>
            <person name="Seki M."/>
            <person name="Komiya H."/>
            <person name="Walker B."/>
            <person name="Young S."/>
            <person name="Zeng Q."/>
            <person name="Gargeya S."/>
            <person name="Fitzgerald M."/>
            <person name="Haas B."/>
            <person name="Abouelleil A."/>
            <person name="Allen A.W."/>
            <person name="Alvarado L."/>
            <person name="Arachchi H.M."/>
            <person name="Berlin A.M."/>
            <person name="Chapman S.B."/>
            <person name="Gainer-Dewar J."/>
            <person name="Goldberg J."/>
            <person name="Griggs A."/>
            <person name="Gujja S."/>
            <person name="Hansen M."/>
            <person name="Howarth C."/>
            <person name="Imamovic A."/>
            <person name="Ireland A."/>
            <person name="Larimer J."/>
            <person name="McCowan C."/>
            <person name="Murphy C."/>
            <person name="Pearson M."/>
            <person name="Poon T.W."/>
            <person name="Priest M."/>
            <person name="Roberts A."/>
            <person name="Saif S."/>
            <person name="Shea T."/>
            <person name="Sisk P."/>
            <person name="Sykes S."/>
            <person name="Wortman J."/>
            <person name="Nusbaum C."/>
            <person name="Birren B."/>
        </authorList>
    </citation>
    <scope>NUCLEOTIDE SEQUENCE [LARGE SCALE GENOMIC DNA]</scope>
    <source>
        <strain evidence="4 5">MS-1</strain>
    </source>
</reference>
<name>A0A0F5JM55_9BACT</name>
<protein>
    <recommendedName>
        <fullName evidence="3">HU domain-containing protein</fullName>
    </recommendedName>
</protein>
<dbReference type="NCBIfam" id="TIGR01201">
    <property type="entry name" value="HU_rel"/>
    <property type="match status" value="1"/>
</dbReference>
<gene>
    <name evidence="4" type="ORF">HMPREF1536_01071</name>
</gene>
<dbReference type="InterPro" id="IPR010992">
    <property type="entry name" value="IHF-like_DNA-bd_dom_sf"/>
</dbReference>
<dbReference type="InterPro" id="IPR005902">
    <property type="entry name" value="HU_DNA-bd_put"/>
</dbReference>
<dbReference type="GO" id="GO:0003677">
    <property type="term" value="F:DNA binding"/>
    <property type="evidence" value="ECO:0007669"/>
    <property type="project" value="UniProtKB-KW"/>
</dbReference>
<keyword evidence="1" id="KW-0238">DNA-binding</keyword>
<evidence type="ECO:0000256" key="1">
    <source>
        <dbReference type="ARBA" id="ARBA00023125"/>
    </source>
</evidence>
<feature type="region of interest" description="Disordered" evidence="2">
    <location>
        <begin position="129"/>
        <end position="150"/>
    </location>
</feature>
<evidence type="ECO:0000259" key="3">
    <source>
        <dbReference type="Pfam" id="PF18291"/>
    </source>
</evidence>
<dbReference type="Gene3D" id="4.10.520.10">
    <property type="entry name" value="IHF-like DNA-binding proteins"/>
    <property type="match status" value="1"/>
</dbReference>
<dbReference type="STRING" id="1203610.HMPREF1536_01071"/>
<dbReference type="HOGENOM" id="CLU_112331_4_1_10"/>
<comment type="caution">
    <text evidence="4">The sequence shown here is derived from an EMBL/GenBank/DDBJ whole genome shotgun (WGS) entry which is preliminary data.</text>
</comment>
<dbReference type="EMBL" id="AQHW01000008">
    <property type="protein sequence ID" value="KKB58868.1"/>
    <property type="molecule type" value="Genomic_DNA"/>
</dbReference>
<dbReference type="SUPFAM" id="SSF47729">
    <property type="entry name" value="IHF-like DNA-binding proteins"/>
    <property type="match status" value="1"/>
</dbReference>
<dbReference type="AlphaFoldDB" id="A0A0F5JM55"/>
<dbReference type="Proteomes" id="UP000033035">
    <property type="component" value="Unassembled WGS sequence"/>
</dbReference>
<accession>A0A0F5JM55</accession>